<dbReference type="Gene3D" id="3.40.50.200">
    <property type="entry name" value="Peptidase S8/S53 domain"/>
    <property type="match status" value="1"/>
</dbReference>
<evidence type="ECO:0000256" key="5">
    <source>
        <dbReference type="PROSITE-ProRule" id="PRU01240"/>
    </source>
</evidence>
<dbReference type="PANTHER" id="PTHR43806">
    <property type="entry name" value="PEPTIDASE S8"/>
    <property type="match status" value="1"/>
</dbReference>
<dbReference type="PRINTS" id="PR00723">
    <property type="entry name" value="SUBTILISIN"/>
</dbReference>
<comment type="caution">
    <text evidence="5">Lacks conserved residue(s) required for the propagation of feature annotation.</text>
</comment>
<reference evidence="11" key="1">
    <citation type="journal article" date="2019" name="Int. J. Syst. Evol. Microbiol.">
        <title>The Global Catalogue of Microorganisms (GCM) 10K type strain sequencing project: providing services to taxonomists for standard genome sequencing and annotation.</title>
        <authorList>
            <consortium name="The Broad Institute Genomics Platform"/>
            <consortium name="The Broad Institute Genome Sequencing Center for Infectious Disease"/>
            <person name="Wu L."/>
            <person name="Ma J."/>
        </authorList>
    </citation>
    <scope>NUCLEOTIDE SEQUENCE [LARGE SCALE GENOMIC DNA]</scope>
    <source>
        <strain evidence="11">JCM 17839</strain>
    </source>
</reference>
<name>A0ABP8P2N5_9MICO</name>
<keyword evidence="4" id="KW-0720">Serine protease</keyword>
<keyword evidence="7" id="KW-1133">Transmembrane helix</keyword>
<evidence type="ECO:0000256" key="1">
    <source>
        <dbReference type="ARBA" id="ARBA00011073"/>
    </source>
</evidence>
<dbReference type="InterPro" id="IPR000209">
    <property type="entry name" value="Peptidase_S8/S53_dom"/>
</dbReference>
<gene>
    <name evidence="10" type="ORF">GCM10023171_08230</name>
</gene>
<comment type="similarity">
    <text evidence="1 5">Belongs to the peptidase S8 family.</text>
</comment>
<sequence length="464" mass="47334">MRGMSLPRVAGAVVLCAALVGVGTVPAQADDLSSGSWYYDRGHVQDAHDAGYTGQGVTIAVIDTQIDTDVPTLRKANVEVAPHTPCYAPDGSALPPRSTDPATAAHATDVASLIAGTGAADAAQLPIRGVAPGAKVLFYAVGGSITDDHTFECLDAAGKNQAGAPLAQAIDAAVAAHADIVTISQGTVVDGDITDALVRAYVHGVIVVAALPNDTFAHDADLLWPVGANGVVAVQAFDQDGNIAATDLGWKKTPSTSEHVKIAAPGLGILQQGAGGSWDVQQLRGNTAMSAAVTSGFLAVLKSKYPKATGNQLLQTIIRNTGNSHHEPEWARDFGYGAISLTFMLKDDPRAYPDVNPFFETAHPSGLPLPNLEQLTKAGGAIASPAPSARPSTAATAPAAAQGRDDGAWMPWAIGGAAALVLLVGAGAAILVSASSRRRRQAASAAERSEGATDVAYVDEGVSR</sequence>
<dbReference type="SUPFAM" id="SSF52743">
    <property type="entry name" value="Subtilisin-like"/>
    <property type="match status" value="1"/>
</dbReference>
<evidence type="ECO:0000256" key="3">
    <source>
        <dbReference type="ARBA" id="ARBA00022801"/>
    </source>
</evidence>
<feature type="signal peptide" evidence="8">
    <location>
        <begin position="1"/>
        <end position="29"/>
    </location>
</feature>
<dbReference type="CDD" id="cd00306">
    <property type="entry name" value="Peptidases_S8_S53"/>
    <property type="match status" value="1"/>
</dbReference>
<feature type="region of interest" description="Disordered" evidence="6">
    <location>
        <begin position="443"/>
        <end position="464"/>
    </location>
</feature>
<keyword evidence="11" id="KW-1185">Reference proteome</keyword>
<evidence type="ECO:0000259" key="9">
    <source>
        <dbReference type="Pfam" id="PF00082"/>
    </source>
</evidence>
<evidence type="ECO:0000313" key="11">
    <source>
        <dbReference type="Proteomes" id="UP001500731"/>
    </source>
</evidence>
<feature type="compositionally biased region" description="Low complexity" evidence="6">
    <location>
        <begin position="381"/>
        <end position="401"/>
    </location>
</feature>
<feature type="chain" id="PRO_5047402894" description="Peptidase S8/S53 domain-containing protein" evidence="8">
    <location>
        <begin position="30"/>
        <end position="464"/>
    </location>
</feature>
<accession>A0ABP8P2N5</accession>
<evidence type="ECO:0000256" key="7">
    <source>
        <dbReference type="SAM" id="Phobius"/>
    </source>
</evidence>
<keyword evidence="7" id="KW-0472">Membrane</keyword>
<evidence type="ECO:0000256" key="4">
    <source>
        <dbReference type="ARBA" id="ARBA00022825"/>
    </source>
</evidence>
<dbReference type="Proteomes" id="UP001500731">
    <property type="component" value="Unassembled WGS sequence"/>
</dbReference>
<dbReference type="Pfam" id="PF00082">
    <property type="entry name" value="Peptidase_S8"/>
    <property type="match status" value="1"/>
</dbReference>
<keyword evidence="8" id="KW-0732">Signal</keyword>
<feature type="region of interest" description="Disordered" evidence="6">
    <location>
        <begin position="381"/>
        <end position="402"/>
    </location>
</feature>
<evidence type="ECO:0000256" key="8">
    <source>
        <dbReference type="SAM" id="SignalP"/>
    </source>
</evidence>
<dbReference type="InterPro" id="IPR036852">
    <property type="entry name" value="Peptidase_S8/S53_dom_sf"/>
</dbReference>
<dbReference type="EMBL" id="BAABGP010000005">
    <property type="protein sequence ID" value="GAA4480810.1"/>
    <property type="molecule type" value="Genomic_DNA"/>
</dbReference>
<evidence type="ECO:0000256" key="6">
    <source>
        <dbReference type="SAM" id="MobiDB-lite"/>
    </source>
</evidence>
<feature type="transmembrane region" description="Helical" evidence="7">
    <location>
        <begin position="409"/>
        <end position="432"/>
    </location>
</feature>
<keyword evidence="3" id="KW-0378">Hydrolase</keyword>
<feature type="domain" description="Peptidase S8/S53" evidence="9">
    <location>
        <begin position="54"/>
        <end position="337"/>
    </location>
</feature>
<evidence type="ECO:0000256" key="2">
    <source>
        <dbReference type="ARBA" id="ARBA00022670"/>
    </source>
</evidence>
<proteinExistence type="inferred from homology"/>
<keyword evidence="7" id="KW-0812">Transmembrane</keyword>
<dbReference type="PANTHER" id="PTHR43806:SF11">
    <property type="entry name" value="CEREVISIN-RELATED"/>
    <property type="match status" value="1"/>
</dbReference>
<organism evidence="10 11">
    <name type="scientific">Microbacterium panaciterrae</name>
    <dbReference type="NCBI Taxonomy" id="985759"/>
    <lineage>
        <taxon>Bacteria</taxon>
        <taxon>Bacillati</taxon>
        <taxon>Actinomycetota</taxon>
        <taxon>Actinomycetes</taxon>
        <taxon>Micrococcales</taxon>
        <taxon>Microbacteriaceae</taxon>
        <taxon>Microbacterium</taxon>
    </lineage>
</organism>
<comment type="caution">
    <text evidence="10">The sequence shown here is derived from an EMBL/GenBank/DDBJ whole genome shotgun (WGS) entry which is preliminary data.</text>
</comment>
<evidence type="ECO:0000313" key="10">
    <source>
        <dbReference type="EMBL" id="GAA4480810.1"/>
    </source>
</evidence>
<keyword evidence="2" id="KW-0645">Protease</keyword>
<dbReference type="InterPro" id="IPR015500">
    <property type="entry name" value="Peptidase_S8_subtilisin-rel"/>
</dbReference>
<dbReference type="InterPro" id="IPR050131">
    <property type="entry name" value="Peptidase_S8_subtilisin-like"/>
</dbReference>
<dbReference type="PROSITE" id="PS51892">
    <property type="entry name" value="SUBTILASE"/>
    <property type="match status" value="1"/>
</dbReference>
<protein>
    <recommendedName>
        <fullName evidence="9">Peptidase S8/S53 domain-containing protein</fullName>
    </recommendedName>
</protein>